<dbReference type="Pfam" id="PF00440">
    <property type="entry name" value="TetR_N"/>
    <property type="match status" value="1"/>
</dbReference>
<dbReference type="PANTHER" id="PTHR30055">
    <property type="entry name" value="HTH-TYPE TRANSCRIPTIONAL REGULATOR RUTR"/>
    <property type="match status" value="1"/>
</dbReference>
<evidence type="ECO:0000259" key="5">
    <source>
        <dbReference type="PROSITE" id="PS50977"/>
    </source>
</evidence>
<evidence type="ECO:0000256" key="2">
    <source>
        <dbReference type="ARBA" id="ARBA00023125"/>
    </source>
</evidence>
<evidence type="ECO:0000256" key="4">
    <source>
        <dbReference type="PROSITE-ProRule" id="PRU00335"/>
    </source>
</evidence>
<dbReference type="Pfam" id="PF13305">
    <property type="entry name" value="TetR_C_33"/>
    <property type="match status" value="1"/>
</dbReference>
<dbReference type="EMBL" id="CP053085">
    <property type="protein sequence ID" value="QJR37034.1"/>
    <property type="molecule type" value="Genomic_DNA"/>
</dbReference>
<dbReference type="AlphaFoldDB" id="A0A6M4IQ30"/>
<dbReference type="GO" id="GO:0000976">
    <property type="term" value="F:transcription cis-regulatory region binding"/>
    <property type="evidence" value="ECO:0007669"/>
    <property type="project" value="TreeGrafter"/>
</dbReference>
<name>A0A6M4IQ30_9BACT</name>
<evidence type="ECO:0000256" key="1">
    <source>
        <dbReference type="ARBA" id="ARBA00023015"/>
    </source>
</evidence>
<reference evidence="6 7" key="1">
    <citation type="submission" date="2020-05" db="EMBL/GenBank/DDBJ databases">
        <title>Complete genome sequence of Gemmatimonas greenlandica TET16.</title>
        <authorList>
            <person name="Zeng Y."/>
        </authorList>
    </citation>
    <scope>NUCLEOTIDE SEQUENCE [LARGE SCALE GENOMIC DNA]</scope>
    <source>
        <strain evidence="6 7">TET16</strain>
    </source>
</reference>
<organism evidence="6 7">
    <name type="scientific">Gemmatimonas groenlandica</name>
    <dbReference type="NCBI Taxonomy" id="2732249"/>
    <lineage>
        <taxon>Bacteria</taxon>
        <taxon>Pseudomonadati</taxon>
        <taxon>Gemmatimonadota</taxon>
        <taxon>Gemmatimonadia</taxon>
        <taxon>Gemmatimonadales</taxon>
        <taxon>Gemmatimonadaceae</taxon>
        <taxon>Gemmatimonas</taxon>
    </lineage>
</organism>
<dbReference type="KEGG" id="ggr:HKW67_16675"/>
<keyword evidence="2 4" id="KW-0238">DNA-binding</keyword>
<accession>A0A6M4IQ30</accession>
<feature type="domain" description="HTH tetR-type" evidence="5">
    <location>
        <begin position="19"/>
        <end position="79"/>
    </location>
</feature>
<dbReference type="PROSITE" id="PS50977">
    <property type="entry name" value="HTH_TETR_2"/>
    <property type="match status" value="1"/>
</dbReference>
<dbReference type="InterPro" id="IPR036271">
    <property type="entry name" value="Tet_transcr_reg_TetR-rel_C_sf"/>
</dbReference>
<dbReference type="Proteomes" id="UP000500938">
    <property type="component" value="Chromosome"/>
</dbReference>
<dbReference type="SUPFAM" id="SSF46689">
    <property type="entry name" value="Homeodomain-like"/>
    <property type="match status" value="1"/>
</dbReference>
<dbReference type="InterPro" id="IPR001647">
    <property type="entry name" value="HTH_TetR"/>
</dbReference>
<dbReference type="GO" id="GO:0003700">
    <property type="term" value="F:DNA-binding transcription factor activity"/>
    <property type="evidence" value="ECO:0007669"/>
    <property type="project" value="TreeGrafter"/>
</dbReference>
<protein>
    <submittedName>
        <fullName evidence="6">TetR/AcrR family transcriptional regulator</fullName>
    </submittedName>
</protein>
<dbReference type="SUPFAM" id="SSF48498">
    <property type="entry name" value="Tetracyclin repressor-like, C-terminal domain"/>
    <property type="match status" value="1"/>
</dbReference>
<gene>
    <name evidence="6" type="ORF">HKW67_16675</name>
</gene>
<evidence type="ECO:0000313" key="6">
    <source>
        <dbReference type="EMBL" id="QJR37034.1"/>
    </source>
</evidence>
<dbReference type="InterPro" id="IPR009057">
    <property type="entry name" value="Homeodomain-like_sf"/>
</dbReference>
<dbReference type="RefSeq" id="WP_171226467.1">
    <property type="nucleotide sequence ID" value="NZ_CP053085.1"/>
</dbReference>
<keyword evidence="3" id="KW-0804">Transcription</keyword>
<dbReference type="PANTHER" id="PTHR30055:SF212">
    <property type="entry name" value="TETR-FAMILY FAMILY TRANSCRIPTIONAL REGULATOR"/>
    <property type="match status" value="1"/>
</dbReference>
<feature type="DNA-binding region" description="H-T-H motif" evidence="4">
    <location>
        <begin position="42"/>
        <end position="61"/>
    </location>
</feature>
<dbReference type="InterPro" id="IPR025996">
    <property type="entry name" value="MT1864/Rv1816-like_C"/>
</dbReference>
<evidence type="ECO:0000256" key="3">
    <source>
        <dbReference type="ARBA" id="ARBA00023163"/>
    </source>
</evidence>
<evidence type="ECO:0000313" key="7">
    <source>
        <dbReference type="Proteomes" id="UP000500938"/>
    </source>
</evidence>
<dbReference type="Gene3D" id="1.10.357.10">
    <property type="entry name" value="Tetracycline Repressor, domain 2"/>
    <property type="match status" value="1"/>
</dbReference>
<dbReference type="PRINTS" id="PR00455">
    <property type="entry name" value="HTHTETR"/>
</dbReference>
<dbReference type="InterPro" id="IPR050109">
    <property type="entry name" value="HTH-type_TetR-like_transc_reg"/>
</dbReference>
<sequence length="217" mass="24527">MNTSAIRTASLARRERQKAETRQAILDAARELFVTDGVEATTMRAIAAKIGYTPTAIYHHFRDKDALIVELCMADFTALGQAMYKIGRIEDPVERLRRMGLAYTDFALDNQSQYRFMFMTSLKHPMVDAAGNIVKSPDEDAYGFLLQTVTEGIEKGVYRPELSDAPELAQMFWGGIHGIISLWFTHCNEPHIVFRDPRETVRTMCDAMIRGSLRNSA</sequence>
<keyword evidence="1" id="KW-0805">Transcription regulation</keyword>
<keyword evidence="7" id="KW-1185">Reference proteome</keyword>
<proteinExistence type="predicted"/>